<proteinExistence type="predicted"/>
<evidence type="ECO:0000313" key="2">
    <source>
        <dbReference type="Proteomes" id="UP000887565"/>
    </source>
</evidence>
<feature type="compositionally biased region" description="Basic and acidic residues" evidence="1">
    <location>
        <begin position="47"/>
        <end position="62"/>
    </location>
</feature>
<protein>
    <submittedName>
        <fullName evidence="3">Uncharacterized protein</fullName>
    </submittedName>
</protein>
<dbReference type="WBParaSite" id="nRc.2.0.1.t38212-RA">
    <property type="protein sequence ID" value="nRc.2.0.1.t38212-RA"/>
    <property type="gene ID" value="nRc.2.0.1.g38212"/>
</dbReference>
<name>A0A915KHJ8_ROMCU</name>
<feature type="compositionally biased region" description="Polar residues" evidence="1">
    <location>
        <begin position="106"/>
        <end position="121"/>
    </location>
</feature>
<feature type="compositionally biased region" description="Basic and acidic residues" evidence="1">
    <location>
        <begin position="90"/>
        <end position="104"/>
    </location>
</feature>
<evidence type="ECO:0000256" key="1">
    <source>
        <dbReference type="SAM" id="MobiDB-lite"/>
    </source>
</evidence>
<feature type="compositionally biased region" description="Basic and acidic residues" evidence="1">
    <location>
        <begin position="69"/>
        <end position="82"/>
    </location>
</feature>
<sequence length="121" mass="14648">MVDMIFDEYYKDAPAELYDDRYSRRYEAEMANWKKVKLLINLIESAQDHERETKEEQQKKISESSYLENRVERVNEPKKDVQSEVYVRSQENRDRYSTRDKPWSKEPQSSRNAEQAQSKEC</sequence>
<accession>A0A915KHJ8</accession>
<dbReference type="Proteomes" id="UP000887565">
    <property type="component" value="Unplaced"/>
</dbReference>
<keyword evidence="2" id="KW-1185">Reference proteome</keyword>
<organism evidence="2 3">
    <name type="scientific">Romanomermis culicivorax</name>
    <name type="common">Nematode worm</name>
    <dbReference type="NCBI Taxonomy" id="13658"/>
    <lineage>
        <taxon>Eukaryota</taxon>
        <taxon>Metazoa</taxon>
        <taxon>Ecdysozoa</taxon>
        <taxon>Nematoda</taxon>
        <taxon>Enoplea</taxon>
        <taxon>Dorylaimia</taxon>
        <taxon>Mermithida</taxon>
        <taxon>Mermithoidea</taxon>
        <taxon>Mermithidae</taxon>
        <taxon>Romanomermis</taxon>
    </lineage>
</organism>
<feature type="region of interest" description="Disordered" evidence="1">
    <location>
        <begin position="47"/>
        <end position="121"/>
    </location>
</feature>
<reference evidence="3" key="1">
    <citation type="submission" date="2022-11" db="UniProtKB">
        <authorList>
            <consortium name="WormBaseParasite"/>
        </authorList>
    </citation>
    <scope>IDENTIFICATION</scope>
</reference>
<evidence type="ECO:0000313" key="3">
    <source>
        <dbReference type="WBParaSite" id="nRc.2.0.1.t38212-RA"/>
    </source>
</evidence>
<dbReference type="AlphaFoldDB" id="A0A915KHJ8"/>